<keyword evidence="2" id="KW-1185">Reference proteome</keyword>
<evidence type="ECO:0000313" key="2">
    <source>
        <dbReference type="Proteomes" id="UP000014627"/>
    </source>
</evidence>
<gene>
    <name evidence="1" type="ORF">CP99DC5_1021A</name>
</gene>
<evidence type="ECO:0000313" key="1">
    <source>
        <dbReference type="EMBL" id="EPJ27561.1"/>
    </source>
</evidence>
<feature type="non-terminal residue" evidence="1">
    <location>
        <position position="22"/>
    </location>
</feature>
<comment type="caution">
    <text evidence="1">The sequence shown here is derived from an EMBL/GenBank/DDBJ whole genome shotgun (WGS) entry which is preliminary data.</text>
</comment>
<protein>
    <submittedName>
        <fullName evidence="1">Uncharacterized protein</fullName>
    </submittedName>
</protein>
<organism evidence="1 2">
    <name type="scientific">Chlamydia psittaci 99DC5</name>
    <dbReference type="NCBI Taxonomy" id="1112251"/>
    <lineage>
        <taxon>Bacteria</taxon>
        <taxon>Pseudomonadati</taxon>
        <taxon>Chlamydiota</taxon>
        <taxon>Chlamydiia</taxon>
        <taxon>Chlamydiales</taxon>
        <taxon>Chlamydiaceae</taxon>
        <taxon>Chlamydia/Chlamydophila group</taxon>
        <taxon>Chlamydia</taxon>
    </lineage>
</organism>
<proteinExistence type="predicted"/>
<sequence length="22" mass="2612">MYCIKAKFSNSLYDAQERSYPP</sequence>
<accession>A0ABP2X2L2</accession>
<reference evidence="1 2" key="1">
    <citation type="submission" date="2013-04" db="EMBL/GenBank/DDBJ databases">
        <title>Genome sequence of Chlamydia psittaci 99DC5.</title>
        <authorList>
            <person name="Huot-Creasy H."/>
            <person name="McCracken C.L."/>
            <person name="Humphries M."/>
            <person name="Sachse K."/>
            <person name="Laroucau K."/>
            <person name="Bavoil P."/>
            <person name="Myers G.S."/>
        </authorList>
    </citation>
    <scope>NUCLEOTIDE SEQUENCE [LARGE SCALE GENOMIC DNA]</scope>
    <source>
        <strain evidence="1 2">99DC5</strain>
    </source>
</reference>
<dbReference type="Proteomes" id="UP000014627">
    <property type="component" value="Unassembled WGS sequence"/>
</dbReference>
<name>A0ABP2X2L2_CHLPS</name>
<dbReference type="EMBL" id="ATLC01000054">
    <property type="protein sequence ID" value="EPJ27561.1"/>
    <property type="molecule type" value="Genomic_DNA"/>
</dbReference>